<feature type="transmembrane region" description="Helical" evidence="1">
    <location>
        <begin position="170"/>
        <end position="192"/>
    </location>
</feature>
<feature type="transmembrane region" description="Helical" evidence="1">
    <location>
        <begin position="59"/>
        <end position="76"/>
    </location>
</feature>
<reference evidence="2 3" key="1">
    <citation type="submission" date="2018-05" db="EMBL/GenBank/DDBJ databases">
        <title>Draft genome sequence of Streptococcus panodentis CCUG 70867T.</title>
        <authorList>
            <person name="Salva-Serra F."/>
            <person name="Mendez V."/>
            <person name="Jaen-Luchoro D."/>
            <person name="Gonzales-Siles L."/>
            <person name="Karlsson R."/>
            <person name="Engstrom-Jakobsson H."/>
            <person name="Busquets A."/>
            <person name="Gomila M."/>
            <person name="Pineiro-Iglesias B."/>
            <person name="Bennasar-Figueras A."/>
            <person name="Seeger M."/>
            <person name="Moore E."/>
        </authorList>
    </citation>
    <scope>NUCLEOTIDE SEQUENCE [LARGE SCALE GENOMIC DNA]</scope>
    <source>
        <strain evidence="2 3">CCUG 70867</strain>
    </source>
</reference>
<feature type="transmembrane region" description="Helical" evidence="1">
    <location>
        <begin position="136"/>
        <end position="163"/>
    </location>
</feature>
<dbReference type="Proteomes" id="UP001519349">
    <property type="component" value="Unassembled WGS sequence"/>
</dbReference>
<evidence type="ECO:0000313" key="3">
    <source>
        <dbReference type="Proteomes" id="UP001519349"/>
    </source>
</evidence>
<dbReference type="RefSeq" id="WP_209550737.1">
    <property type="nucleotide sequence ID" value="NZ_QFAY01000003.1"/>
</dbReference>
<keyword evidence="1" id="KW-0812">Transmembrane</keyword>
<protein>
    <recommendedName>
        <fullName evidence="4">ABC transporter permease</fullName>
    </recommendedName>
</protein>
<name>A0ABS5AUA6_9STRE</name>
<evidence type="ECO:0008006" key="4">
    <source>
        <dbReference type="Google" id="ProtNLM"/>
    </source>
</evidence>
<organism evidence="2 3">
    <name type="scientific">Streptococcus panodentis</name>
    <dbReference type="NCBI Taxonomy" id="1581472"/>
    <lineage>
        <taxon>Bacteria</taxon>
        <taxon>Bacillati</taxon>
        <taxon>Bacillota</taxon>
        <taxon>Bacilli</taxon>
        <taxon>Lactobacillales</taxon>
        <taxon>Streptococcaceae</taxon>
        <taxon>Streptococcus</taxon>
    </lineage>
</organism>
<keyword evidence="3" id="KW-1185">Reference proteome</keyword>
<gene>
    <name evidence="2" type="ORF">DHL47_02130</name>
</gene>
<evidence type="ECO:0000313" key="2">
    <source>
        <dbReference type="EMBL" id="MBP2620150.1"/>
    </source>
</evidence>
<sequence>MLQTFRADFFRLFRSKGFWGTELFFLLISAIIAVLAVTTAQPGDFSTALPAFEAISKDMPMMFIFMVIIISLLLGVELNNKLYHNTLTSGTSLNKYYLAKFMTFALIALLHFFLAYSTAFMASAFSTGFSSLPAAYWGQLGLSILVQYVCALAWIGIITFVLYRTKSIAVLMITFLLGDSILALPDILFPKVGWLQYLPLRFNITMVTEQGAASLPLLSALIAAAAFTAAGIYTLQTRDL</sequence>
<dbReference type="EMBL" id="QFAY01000003">
    <property type="protein sequence ID" value="MBP2620150.1"/>
    <property type="molecule type" value="Genomic_DNA"/>
</dbReference>
<evidence type="ECO:0000256" key="1">
    <source>
        <dbReference type="SAM" id="Phobius"/>
    </source>
</evidence>
<feature type="transmembrane region" description="Helical" evidence="1">
    <location>
        <begin position="97"/>
        <end position="116"/>
    </location>
</feature>
<feature type="transmembrane region" description="Helical" evidence="1">
    <location>
        <begin position="21"/>
        <end position="39"/>
    </location>
</feature>
<accession>A0ABS5AUA6</accession>
<proteinExistence type="predicted"/>
<keyword evidence="1" id="KW-0472">Membrane</keyword>
<comment type="caution">
    <text evidence="2">The sequence shown here is derived from an EMBL/GenBank/DDBJ whole genome shotgun (WGS) entry which is preliminary data.</text>
</comment>
<keyword evidence="1" id="KW-1133">Transmembrane helix</keyword>
<feature type="transmembrane region" description="Helical" evidence="1">
    <location>
        <begin position="212"/>
        <end position="235"/>
    </location>
</feature>